<dbReference type="AlphaFoldDB" id="A0A1Z4UYU6"/>
<organism evidence="1 2">
    <name type="scientific">Dolichospermum compactum NIES-806</name>
    <dbReference type="NCBI Taxonomy" id="1973481"/>
    <lineage>
        <taxon>Bacteria</taxon>
        <taxon>Bacillati</taxon>
        <taxon>Cyanobacteriota</taxon>
        <taxon>Cyanophyceae</taxon>
        <taxon>Nostocales</taxon>
        <taxon>Aphanizomenonaceae</taxon>
        <taxon>Dolichospermum</taxon>
        <taxon>Dolichospermum compactum</taxon>
    </lineage>
</organism>
<dbReference type="KEGG" id="dcm:NIES806_06120"/>
<evidence type="ECO:0000313" key="1">
    <source>
        <dbReference type="EMBL" id="BAZ84426.1"/>
    </source>
</evidence>
<dbReference type="Proteomes" id="UP000218702">
    <property type="component" value="Chromosome"/>
</dbReference>
<gene>
    <name evidence="1" type="ORF">NIES806_06120</name>
</gene>
<accession>A0A1Z4UYU6</accession>
<dbReference type="EMBL" id="AP018316">
    <property type="protein sequence ID" value="BAZ84426.1"/>
    <property type="molecule type" value="Genomic_DNA"/>
</dbReference>
<sequence length="82" mass="8833">MQNRLPSRGGVYATTANPLTDRGISSASLVYATATVATPVPWDTTPGAMLLTIPILALMYRWKQSRSRIALKTTEKPAVTVS</sequence>
<keyword evidence="2" id="KW-1185">Reference proteome</keyword>
<dbReference type="RefSeq" id="WP_157749909.1">
    <property type="nucleotide sequence ID" value="NZ_AP018316.1"/>
</dbReference>
<name>A0A1Z4UYU6_9CYAN</name>
<evidence type="ECO:0000313" key="2">
    <source>
        <dbReference type="Proteomes" id="UP000218702"/>
    </source>
</evidence>
<proteinExistence type="predicted"/>
<reference evidence="1 2" key="1">
    <citation type="submission" date="2017-06" db="EMBL/GenBank/DDBJ databases">
        <title>Genome sequencing of cyanobaciteial culture collection at National Institute for Environmental Studies (NIES).</title>
        <authorList>
            <person name="Hirose Y."/>
            <person name="Shimura Y."/>
            <person name="Fujisawa T."/>
            <person name="Nakamura Y."/>
            <person name="Kawachi M."/>
        </authorList>
    </citation>
    <scope>NUCLEOTIDE SEQUENCE [LARGE SCALE GENOMIC DNA]</scope>
    <source>
        <strain evidence="1 2">NIES-806</strain>
    </source>
</reference>
<protein>
    <submittedName>
        <fullName evidence="1">Uncharacterized protein</fullName>
    </submittedName>
</protein>